<comment type="subcellular location">
    <subcellularLocation>
        <location evidence="1">Cytoplasm</location>
        <location evidence="1">Cytoskeleton</location>
    </subcellularLocation>
</comment>
<dbReference type="InterPro" id="IPR036140">
    <property type="entry name" value="PFN_sf"/>
</dbReference>
<reference evidence="7" key="1">
    <citation type="submission" date="2016-07" db="EMBL/GenBank/DDBJ databases">
        <title>De novo transcriptome assembly of four accessions of the metal hyperaccumulator plant Noccaea caerulescens.</title>
        <authorList>
            <person name="Blande D."/>
            <person name="Halimaa P."/>
            <person name="Tervahauta A.I."/>
            <person name="Aarts M.G."/>
            <person name="Karenlampi S.O."/>
        </authorList>
    </citation>
    <scope>NUCLEOTIDE SEQUENCE</scope>
</reference>
<dbReference type="PANTHER" id="PTHR11604">
    <property type="entry name" value="PROFILIN"/>
    <property type="match status" value="1"/>
</dbReference>
<dbReference type="InterPro" id="IPR005455">
    <property type="entry name" value="PFN_euk"/>
</dbReference>
<gene>
    <name evidence="7" type="ORF">GA_TR5425_c0_g1_i1_g.17364</name>
</gene>
<dbReference type="PANTHER" id="PTHR11604:SF0">
    <property type="entry name" value="PROFILIN"/>
    <property type="match status" value="1"/>
</dbReference>
<dbReference type="GO" id="GO:0005856">
    <property type="term" value="C:cytoskeleton"/>
    <property type="evidence" value="ECO:0007669"/>
    <property type="project" value="UniProtKB-SubCell"/>
</dbReference>
<dbReference type="GO" id="GO:0003785">
    <property type="term" value="F:actin monomer binding"/>
    <property type="evidence" value="ECO:0007669"/>
    <property type="project" value="TreeGrafter"/>
</dbReference>
<evidence type="ECO:0000256" key="6">
    <source>
        <dbReference type="RuleBase" id="RU003909"/>
    </source>
</evidence>
<keyword evidence="4 6" id="KW-0009">Actin-binding</keyword>
<name>A0A1J3CV41_NOCCA</name>
<proteinExistence type="inferred from homology"/>
<protein>
    <recommendedName>
        <fullName evidence="6">Profilin</fullName>
    </recommendedName>
</protein>
<evidence type="ECO:0000256" key="5">
    <source>
        <dbReference type="ARBA" id="ARBA00023212"/>
    </source>
</evidence>
<evidence type="ECO:0000256" key="3">
    <source>
        <dbReference type="ARBA" id="ARBA00022490"/>
    </source>
</evidence>
<evidence type="ECO:0000256" key="4">
    <source>
        <dbReference type="ARBA" id="ARBA00023203"/>
    </source>
</evidence>
<dbReference type="GO" id="GO:0005938">
    <property type="term" value="C:cell cortex"/>
    <property type="evidence" value="ECO:0007669"/>
    <property type="project" value="TreeGrafter"/>
</dbReference>
<evidence type="ECO:0000313" key="7">
    <source>
        <dbReference type="EMBL" id="JAU11707.1"/>
    </source>
</evidence>
<dbReference type="SMART" id="SM00392">
    <property type="entry name" value="PROF"/>
    <property type="match status" value="1"/>
</dbReference>
<evidence type="ECO:0000256" key="2">
    <source>
        <dbReference type="ARBA" id="ARBA00010058"/>
    </source>
</evidence>
<dbReference type="SUPFAM" id="SSF55770">
    <property type="entry name" value="Profilin (actin-binding protein)"/>
    <property type="match status" value="1"/>
</dbReference>
<keyword evidence="5" id="KW-0206">Cytoskeleton</keyword>
<comment type="similarity">
    <text evidence="2 6">Belongs to the profilin family.</text>
</comment>
<keyword evidence="3" id="KW-0963">Cytoplasm</keyword>
<dbReference type="AlphaFoldDB" id="A0A1J3CV41"/>
<evidence type="ECO:0000256" key="1">
    <source>
        <dbReference type="ARBA" id="ARBA00004245"/>
    </source>
</evidence>
<organism evidence="7">
    <name type="scientific">Noccaea caerulescens</name>
    <name type="common">Alpine penny-cress</name>
    <name type="synonym">Thlaspi caerulescens</name>
    <dbReference type="NCBI Taxonomy" id="107243"/>
    <lineage>
        <taxon>Eukaryota</taxon>
        <taxon>Viridiplantae</taxon>
        <taxon>Streptophyta</taxon>
        <taxon>Embryophyta</taxon>
        <taxon>Tracheophyta</taxon>
        <taxon>Spermatophyta</taxon>
        <taxon>Magnoliopsida</taxon>
        <taxon>eudicotyledons</taxon>
        <taxon>Gunneridae</taxon>
        <taxon>Pentapetalae</taxon>
        <taxon>rosids</taxon>
        <taxon>malvids</taxon>
        <taxon>Brassicales</taxon>
        <taxon>Brassicaceae</taxon>
        <taxon>Coluteocarpeae</taxon>
        <taxon>Noccaea</taxon>
    </lineage>
</organism>
<accession>A0A1J3CV41</accession>
<dbReference type="Pfam" id="PF00235">
    <property type="entry name" value="Profilin"/>
    <property type="match status" value="1"/>
</dbReference>
<dbReference type="Gene3D" id="3.30.450.30">
    <property type="entry name" value="Dynein light chain 2a, cytoplasmic"/>
    <property type="match status" value="1"/>
</dbReference>
<dbReference type="EMBL" id="GEVI01020613">
    <property type="protein sequence ID" value="JAU11707.1"/>
    <property type="molecule type" value="Transcribed_RNA"/>
</dbReference>
<sequence length="130" mass="13466">MSGWDAYVKALTGNGQITGAAIYGQGKPPALWAASSANFIKADEVAALNLGLSDQKAFDAMAGTGFYINGVKFMKLNSELGSVIRGKQGENAAVAAFSKKAVIIAVGKASPQEISNPVEKMAHDLSTKGF</sequence>
<dbReference type="InterPro" id="IPR048278">
    <property type="entry name" value="PFN"/>
</dbReference>